<reference evidence="1" key="1">
    <citation type="submission" date="2024-06" db="EMBL/GenBank/DDBJ databases">
        <title>This phage originates from the Bacteriophage catalogue of the Bacteriophage Competence Centre, Department of Microbiology und Biotechnology, Max Rubner-Institut, Kiel, Germany.</title>
        <authorList>
            <person name="Sprotte S."/>
            <person name="Brinks E."/>
            <person name="Hille F."/>
        </authorList>
    </citation>
    <scope>NUCLEOTIDE SEQUENCE</scope>
</reference>
<dbReference type="EMBL" id="PP926506">
    <property type="protein sequence ID" value="XDJ00390.1"/>
    <property type="molecule type" value="Genomic_DNA"/>
</dbReference>
<accession>A0AB39C0T6</accession>
<organism evidence="1">
    <name type="scientific">Salmonella phage PMBT19</name>
    <dbReference type="NCBI Taxonomy" id="3229743"/>
    <lineage>
        <taxon>Viruses</taxon>
        <taxon>Duplodnaviria</taxon>
        <taxon>Heunggongvirae</taxon>
        <taxon>Uroviricota</taxon>
        <taxon>Caudoviricetes</taxon>
    </lineage>
</organism>
<proteinExistence type="predicted"/>
<evidence type="ECO:0000313" key="1">
    <source>
        <dbReference type="EMBL" id="XDJ00390.1"/>
    </source>
</evidence>
<name>A0AB39C0T6_9CAUD</name>
<protein>
    <submittedName>
        <fullName evidence="1">Uncharacterized protein</fullName>
    </submittedName>
</protein>
<sequence length="211" mass="23398">MTMIYYALFIRSTAAKFSPPNIPAISNKRINTMQTIITKYSNGSIMAKCWNGWTRSQYDAELNSEQNHRAAAEKLIAKLNANKSVSWGIVASAPSVPGVRGTDNGWTFMIGYIPEVAPLDMSITVKFCPATNKGPAFMRAYSWLVPRGIKVNYSPRVADGSDIQANARYAAGIMLERINEICREGGDLLGWKIADYVQLYDGDRLFTLKAN</sequence>